<evidence type="ECO:0000256" key="10">
    <source>
        <dbReference type="ARBA" id="ARBA00022984"/>
    </source>
</evidence>
<evidence type="ECO:0000256" key="2">
    <source>
        <dbReference type="ARBA" id="ARBA00004752"/>
    </source>
</evidence>
<evidence type="ECO:0000256" key="6">
    <source>
        <dbReference type="ARBA" id="ARBA00022670"/>
    </source>
</evidence>
<dbReference type="GO" id="GO:0008360">
    <property type="term" value="P:regulation of cell shape"/>
    <property type="evidence" value="ECO:0007669"/>
    <property type="project" value="UniProtKB-KW"/>
</dbReference>
<evidence type="ECO:0000256" key="15">
    <source>
        <dbReference type="RuleBase" id="RU004016"/>
    </source>
</evidence>
<dbReference type="Gene3D" id="2.60.410.10">
    <property type="entry name" value="D-Ala-D-Ala carboxypeptidase, C-terminal domain"/>
    <property type="match status" value="1"/>
</dbReference>
<comment type="pathway">
    <text evidence="2">Cell wall biogenesis; peptidoglycan biosynthesis.</text>
</comment>
<dbReference type="GO" id="GO:0006508">
    <property type="term" value="P:proteolysis"/>
    <property type="evidence" value="ECO:0007669"/>
    <property type="project" value="UniProtKB-KW"/>
</dbReference>
<accession>A0A9D9N1L2</accession>
<evidence type="ECO:0000256" key="8">
    <source>
        <dbReference type="ARBA" id="ARBA00022801"/>
    </source>
</evidence>
<feature type="binding site" evidence="14">
    <location>
        <position position="277"/>
    </location>
    <ligand>
        <name>substrate</name>
    </ligand>
</feature>
<dbReference type="Proteomes" id="UP000823638">
    <property type="component" value="Unassembled WGS sequence"/>
</dbReference>
<dbReference type="EMBL" id="JADIMM010000023">
    <property type="protein sequence ID" value="MBO8456979.1"/>
    <property type="molecule type" value="Genomic_DNA"/>
</dbReference>
<reference evidence="17" key="2">
    <citation type="journal article" date="2021" name="PeerJ">
        <title>Extensive microbial diversity within the chicken gut microbiome revealed by metagenomics and culture.</title>
        <authorList>
            <person name="Gilroy R."/>
            <person name="Ravi A."/>
            <person name="Getino M."/>
            <person name="Pursley I."/>
            <person name="Horton D.L."/>
            <person name="Alikhan N.F."/>
            <person name="Baker D."/>
            <person name="Gharbi K."/>
            <person name="Hall N."/>
            <person name="Watson M."/>
            <person name="Adriaenssens E.M."/>
            <person name="Foster-Nyarko E."/>
            <person name="Jarju S."/>
            <person name="Secka A."/>
            <person name="Antonio M."/>
            <person name="Oren A."/>
            <person name="Chaudhuri R.R."/>
            <person name="La Ragione R."/>
            <person name="Hildebrand F."/>
            <person name="Pallen M.J."/>
        </authorList>
    </citation>
    <scope>NUCLEOTIDE SEQUENCE</scope>
    <source>
        <strain evidence="17">10532</strain>
    </source>
</reference>
<feature type="active site" description="Acyl-ester intermediate" evidence="13">
    <location>
        <position position="93"/>
    </location>
</feature>
<dbReference type="InterPro" id="IPR012907">
    <property type="entry name" value="Peptidase_S11_C"/>
</dbReference>
<keyword evidence="7" id="KW-0732">Signal</keyword>
<proteinExistence type="inferred from homology"/>
<dbReference type="PANTHER" id="PTHR21581">
    <property type="entry name" value="D-ALANYL-D-ALANINE CARBOXYPEPTIDASE"/>
    <property type="match status" value="1"/>
</dbReference>
<evidence type="ECO:0000256" key="9">
    <source>
        <dbReference type="ARBA" id="ARBA00022960"/>
    </source>
</evidence>
<feature type="active site" description="Proton acceptor" evidence="13">
    <location>
        <position position="96"/>
    </location>
</feature>
<feature type="active site" evidence="13">
    <location>
        <position position="157"/>
    </location>
</feature>
<evidence type="ECO:0000313" key="17">
    <source>
        <dbReference type="EMBL" id="MBO8456979.1"/>
    </source>
</evidence>
<evidence type="ECO:0000256" key="11">
    <source>
        <dbReference type="ARBA" id="ARBA00023316"/>
    </source>
</evidence>
<keyword evidence="11" id="KW-0961">Cell wall biogenesis/degradation</keyword>
<sequence length="436" mass="48560">MKKKIFITIGIISGLLILFFSSVKIYGLYVDRTLTYHNTDLTSYFSGPVLSGLSYVPESEPPEINALSAIVIDECTGKILYEKEPDRPIPPASITKIAAMYTAMEELKKQGIPLDQSYEIPEEAWAANLDRRASKVYMGEGQRITIRQLLQAMACPSGNDAAIALAIILAGSENNFCRLMNKHMKELNLSDTFFCDTSGLSSGNISTARDLAILSKTYINKYPENLKEFHSLKEFKYPVARNLYPYPDSDKEIPGVTQSFSCTNTLLKTLSGCDGLKTGYIDESGYNLSLTCERNGSRFISVTLGGSGNTTLEGTRNRAKDGTEIMEWAFTNFRTLQAEPANPYPVKLWGAPLKYGTRVLLSEKYKPQLTVPAEASEIQREIELPEFIQAPVKAGTEVGMVIYRSEDNILGEIPLTVKEDIPQGSWFKRFIDYMAK</sequence>
<gene>
    <name evidence="17" type="ORF">IAA81_01975</name>
</gene>
<protein>
    <recommendedName>
        <fullName evidence="4">serine-type D-Ala-D-Ala carboxypeptidase</fullName>
        <ecNumber evidence="4">3.4.16.4</ecNumber>
    </recommendedName>
</protein>
<evidence type="ECO:0000259" key="16">
    <source>
        <dbReference type="SMART" id="SM00936"/>
    </source>
</evidence>
<keyword evidence="9" id="KW-0133">Cell shape</keyword>
<evidence type="ECO:0000256" key="4">
    <source>
        <dbReference type="ARBA" id="ARBA00012448"/>
    </source>
</evidence>
<evidence type="ECO:0000256" key="1">
    <source>
        <dbReference type="ARBA" id="ARBA00003217"/>
    </source>
</evidence>
<dbReference type="InterPro" id="IPR018044">
    <property type="entry name" value="Peptidase_S11"/>
</dbReference>
<feature type="domain" description="Peptidase S11 D-Ala-D-Ala carboxypeptidase A C-terminal" evidence="16">
    <location>
        <begin position="330"/>
        <end position="423"/>
    </location>
</feature>
<dbReference type="Pfam" id="PF07943">
    <property type="entry name" value="PBP5_C"/>
    <property type="match status" value="1"/>
</dbReference>
<evidence type="ECO:0000256" key="3">
    <source>
        <dbReference type="ARBA" id="ARBA00007164"/>
    </source>
</evidence>
<keyword evidence="5 17" id="KW-0121">Carboxypeptidase</keyword>
<evidence type="ECO:0000256" key="5">
    <source>
        <dbReference type="ARBA" id="ARBA00022645"/>
    </source>
</evidence>
<keyword evidence="10" id="KW-0573">Peptidoglycan synthesis</keyword>
<name>A0A9D9N1L2_9SPIR</name>
<dbReference type="Pfam" id="PF00768">
    <property type="entry name" value="Peptidase_S11"/>
    <property type="match status" value="1"/>
</dbReference>
<dbReference type="InterPro" id="IPR001967">
    <property type="entry name" value="Peptidase_S11_N"/>
</dbReference>
<dbReference type="PANTHER" id="PTHR21581:SF6">
    <property type="entry name" value="TRAFFICKING PROTEIN PARTICLE COMPLEX SUBUNIT 12"/>
    <property type="match status" value="1"/>
</dbReference>
<dbReference type="EC" id="3.4.16.4" evidence="4"/>
<evidence type="ECO:0000256" key="13">
    <source>
        <dbReference type="PIRSR" id="PIRSR618044-1"/>
    </source>
</evidence>
<dbReference type="InterPro" id="IPR012338">
    <property type="entry name" value="Beta-lactam/transpept-like"/>
</dbReference>
<evidence type="ECO:0000256" key="7">
    <source>
        <dbReference type="ARBA" id="ARBA00022729"/>
    </source>
</evidence>
<evidence type="ECO:0000256" key="12">
    <source>
        <dbReference type="ARBA" id="ARBA00034000"/>
    </source>
</evidence>
<keyword evidence="6" id="KW-0645">Protease</keyword>
<organism evidence="17 18">
    <name type="scientific">Candidatus Gallitreponema excrementavium</name>
    <dbReference type="NCBI Taxonomy" id="2840840"/>
    <lineage>
        <taxon>Bacteria</taxon>
        <taxon>Pseudomonadati</taxon>
        <taxon>Spirochaetota</taxon>
        <taxon>Spirochaetia</taxon>
        <taxon>Spirochaetales</taxon>
        <taxon>Candidatus Gallitreponema</taxon>
    </lineage>
</organism>
<dbReference type="InterPro" id="IPR037167">
    <property type="entry name" value="Peptidase_S11_C_sf"/>
</dbReference>
<dbReference type="InterPro" id="IPR015956">
    <property type="entry name" value="Peniciliin-bd_prot_C_sf"/>
</dbReference>
<dbReference type="SMART" id="SM00936">
    <property type="entry name" value="PBP5_C"/>
    <property type="match status" value="1"/>
</dbReference>
<dbReference type="PRINTS" id="PR00725">
    <property type="entry name" value="DADACBPTASE1"/>
</dbReference>
<dbReference type="SUPFAM" id="SSF56601">
    <property type="entry name" value="beta-lactamase/transpeptidase-like"/>
    <property type="match status" value="1"/>
</dbReference>
<dbReference type="GO" id="GO:0071555">
    <property type="term" value="P:cell wall organization"/>
    <property type="evidence" value="ECO:0007669"/>
    <property type="project" value="UniProtKB-KW"/>
</dbReference>
<keyword evidence="8" id="KW-0378">Hydrolase</keyword>
<dbReference type="AlphaFoldDB" id="A0A9D9N1L2"/>
<comment type="similarity">
    <text evidence="3 15">Belongs to the peptidase S11 family.</text>
</comment>
<dbReference type="GO" id="GO:0009002">
    <property type="term" value="F:serine-type D-Ala-D-Ala carboxypeptidase activity"/>
    <property type="evidence" value="ECO:0007669"/>
    <property type="project" value="UniProtKB-EC"/>
</dbReference>
<evidence type="ECO:0000256" key="14">
    <source>
        <dbReference type="PIRSR" id="PIRSR618044-2"/>
    </source>
</evidence>
<comment type="catalytic activity">
    <reaction evidence="12">
        <text>Preferential cleavage: (Ac)2-L-Lys-D-Ala-|-D-Ala. Also transpeptidation of peptidyl-alanyl moieties that are N-acyl substituents of D-alanine.</text>
        <dbReference type="EC" id="3.4.16.4"/>
    </reaction>
</comment>
<comment type="function">
    <text evidence="1">Removes C-terminal D-alanyl residues from sugar-peptide cell wall precursors.</text>
</comment>
<dbReference type="GO" id="GO:0009252">
    <property type="term" value="P:peptidoglycan biosynthetic process"/>
    <property type="evidence" value="ECO:0007669"/>
    <property type="project" value="UniProtKB-KW"/>
</dbReference>
<comment type="caution">
    <text evidence="17">The sequence shown here is derived from an EMBL/GenBank/DDBJ whole genome shotgun (WGS) entry which is preliminary data.</text>
</comment>
<evidence type="ECO:0000313" key="18">
    <source>
        <dbReference type="Proteomes" id="UP000823638"/>
    </source>
</evidence>
<dbReference type="Gene3D" id="3.40.710.10">
    <property type="entry name" value="DD-peptidase/beta-lactamase superfamily"/>
    <property type="match status" value="1"/>
</dbReference>
<reference evidence="17" key="1">
    <citation type="submission" date="2020-10" db="EMBL/GenBank/DDBJ databases">
        <authorList>
            <person name="Gilroy R."/>
        </authorList>
    </citation>
    <scope>NUCLEOTIDE SEQUENCE</scope>
    <source>
        <strain evidence="17">10532</strain>
    </source>
</reference>
<dbReference type="SUPFAM" id="SSF69189">
    <property type="entry name" value="Penicillin-binding protein associated domain"/>
    <property type="match status" value="1"/>
</dbReference>